<evidence type="ECO:0000259" key="5">
    <source>
        <dbReference type="PROSITE" id="PS50887"/>
    </source>
</evidence>
<dbReference type="InterPro" id="IPR001610">
    <property type="entry name" value="PAC"/>
</dbReference>
<dbReference type="InterPro" id="IPR021796">
    <property type="entry name" value="Tll0287-like_dom"/>
</dbReference>
<dbReference type="Pfam" id="PF11845">
    <property type="entry name" value="Tll0287-like"/>
    <property type="match status" value="1"/>
</dbReference>
<feature type="domain" description="PAC" evidence="4">
    <location>
        <begin position="331"/>
        <end position="383"/>
    </location>
</feature>
<dbReference type="InterPro" id="IPR043128">
    <property type="entry name" value="Rev_trsase/Diguanyl_cyclase"/>
</dbReference>
<dbReference type="InterPro" id="IPR000700">
    <property type="entry name" value="PAS-assoc_C"/>
</dbReference>
<reference evidence="6 7" key="1">
    <citation type="submission" date="2024-07" db="EMBL/GenBank/DDBJ databases">
        <authorList>
            <person name="Li M."/>
        </authorList>
    </citation>
    <scope>NUCLEOTIDE SEQUENCE [LARGE SCALE GENOMIC DNA]</scope>
    <source>
        <strain evidence="6 7">25A3E</strain>
    </source>
</reference>
<dbReference type="Proteomes" id="UP001560296">
    <property type="component" value="Unassembled WGS sequence"/>
</dbReference>
<dbReference type="InterPro" id="IPR000014">
    <property type="entry name" value="PAS"/>
</dbReference>
<name>A0ABV3YSZ0_9PSED</name>
<accession>A0ABV3YSZ0</accession>
<dbReference type="Gene3D" id="3.30.450.20">
    <property type="entry name" value="PAS domain"/>
    <property type="match status" value="1"/>
</dbReference>
<dbReference type="InterPro" id="IPR029787">
    <property type="entry name" value="Nucleotide_cyclase"/>
</dbReference>
<evidence type="ECO:0000313" key="6">
    <source>
        <dbReference type="EMBL" id="MEX6502269.1"/>
    </source>
</evidence>
<dbReference type="EMBL" id="JBFTEG010000006">
    <property type="protein sequence ID" value="MEX6502269.1"/>
    <property type="molecule type" value="Genomic_DNA"/>
</dbReference>
<dbReference type="PANTHER" id="PTHR46663">
    <property type="entry name" value="DIGUANYLATE CYCLASE DGCT-RELATED"/>
    <property type="match status" value="1"/>
</dbReference>
<dbReference type="PROSITE" id="PS50112">
    <property type="entry name" value="PAS"/>
    <property type="match status" value="1"/>
</dbReference>
<dbReference type="CDD" id="cd01949">
    <property type="entry name" value="GGDEF"/>
    <property type="match status" value="1"/>
</dbReference>
<comment type="caution">
    <text evidence="6">The sequence shown here is derived from an EMBL/GenBank/DDBJ whole genome shotgun (WGS) entry which is preliminary data.</text>
</comment>
<dbReference type="SMART" id="SM00267">
    <property type="entry name" value="GGDEF"/>
    <property type="match status" value="1"/>
</dbReference>
<dbReference type="GO" id="GO:0052621">
    <property type="term" value="F:diguanylate cyclase activity"/>
    <property type="evidence" value="ECO:0007669"/>
    <property type="project" value="UniProtKB-EC"/>
</dbReference>
<dbReference type="SMART" id="SM00091">
    <property type="entry name" value="PAS"/>
    <property type="match status" value="1"/>
</dbReference>
<evidence type="ECO:0000256" key="1">
    <source>
        <dbReference type="SAM" id="Coils"/>
    </source>
</evidence>
<gene>
    <name evidence="6" type="ORF">AB5S05_09370</name>
</gene>
<feature type="transmembrane region" description="Helical" evidence="2">
    <location>
        <begin position="212"/>
        <end position="232"/>
    </location>
</feature>
<feature type="domain" description="GGDEF" evidence="5">
    <location>
        <begin position="415"/>
        <end position="548"/>
    </location>
</feature>
<dbReference type="PANTHER" id="PTHR46663:SF3">
    <property type="entry name" value="SLL0267 PROTEIN"/>
    <property type="match status" value="1"/>
</dbReference>
<keyword evidence="1" id="KW-0175">Coiled coil</keyword>
<feature type="coiled-coil region" evidence="1">
    <location>
        <begin position="231"/>
        <end position="258"/>
    </location>
</feature>
<keyword evidence="7" id="KW-1185">Reference proteome</keyword>
<sequence length="569" mass="63679">MKRLVLQRKFWPLPLLLWSALVLASFIWNWQSLDRHTLDLAASQSSFVFKVVESVRLWNARHGGVYALVDDNNQPNPYLKVAERDLTSTSGRALTLLNPAYMTRQLAEVVNELSGVRMHLTSLKLLNPGNAADSWETGALQAFERGEQSRLELVGDSDQQLVRYMAPLYVEPECLQCHGHQGYRLGDVSGGLSVSYSAAPLLQSAQPGRRNLIWAHGGTWLLVSLMLLLGLAQVRRQMRSLEAARQQLDNQVQQRTAELHTLSKAVEFSPTSTVITDIRGCIQYANPKFSEITGYALAEVVGRNPRLLQSGQTPQRVYQELWQTISSGGIWRGELLNRRKNGQRYWENTSISPIRDAHGQISHFVALQEDITESKAHAEQVYHQANYDDLTGLPNRKQFRERLQQQIEHAAQTGSSFALMFIDLDGFKKINDSFGHDAGDQLLRESARRIADSVRSSDFLARLGGDEFTLILQHACSPEAIAQIAEKILQQLTRPFQLDGQQGQVGASIGIALYPDNGRDAEQLTKRADHAMYRVKSSGRQNYCFYGRTLMAVNTAMPAASDSAHAEPS</sequence>
<keyword evidence="6" id="KW-0808">Transferase</keyword>
<feature type="domain" description="PAS" evidence="3">
    <location>
        <begin position="258"/>
        <end position="304"/>
    </location>
</feature>
<keyword evidence="6" id="KW-0548">Nucleotidyltransferase</keyword>
<dbReference type="InterPro" id="IPR000160">
    <property type="entry name" value="GGDEF_dom"/>
</dbReference>
<dbReference type="Gene3D" id="3.30.450.290">
    <property type="match status" value="1"/>
</dbReference>
<dbReference type="EC" id="2.7.7.65" evidence="6"/>
<evidence type="ECO:0000259" key="3">
    <source>
        <dbReference type="PROSITE" id="PS50112"/>
    </source>
</evidence>
<dbReference type="SMART" id="SM00086">
    <property type="entry name" value="PAC"/>
    <property type="match status" value="1"/>
</dbReference>
<dbReference type="NCBIfam" id="TIGR00229">
    <property type="entry name" value="sensory_box"/>
    <property type="match status" value="1"/>
</dbReference>
<dbReference type="PROSITE" id="PS50113">
    <property type="entry name" value="PAC"/>
    <property type="match status" value="1"/>
</dbReference>
<keyword evidence="2" id="KW-0812">Transmembrane</keyword>
<keyword evidence="2" id="KW-1133">Transmembrane helix</keyword>
<dbReference type="InterPro" id="IPR052163">
    <property type="entry name" value="DGC-Regulatory_Protein"/>
</dbReference>
<protein>
    <submittedName>
        <fullName evidence="6">Diguanylate cyclase</fullName>
        <ecNumber evidence="6">2.7.7.65</ecNumber>
    </submittedName>
</protein>
<dbReference type="RefSeq" id="WP_369287243.1">
    <property type="nucleotide sequence ID" value="NZ_JBFTEG010000006.1"/>
</dbReference>
<organism evidence="6 7">
    <name type="scientific">Pseudomonas zhanjiangensis</name>
    <dbReference type="NCBI Taxonomy" id="3239015"/>
    <lineage>
        <taxon>Bacteria</taxon>
        <taxon>Pseudomonadati</taxon>
        <taxon>Pseudomonadota</taxon>
        <taxon>Gammaproteobacteria</taxon>
        <taxon>Pseudomonadales</taxon>
        <taxon>Pseudomonadaceae</taxon>
        <taxon>Pseudomonas</taxon>
    </lineage>
</organism>
<evidence type="ECO:0000259" key="4">
    <source>
        <dbReference type="PROSITE" id="PS50113"/>
    </source>
</evidence>
<dbReference type="Pfam" id="PF13426">
    <property type="entry name" value="PAS_9"/>
    <property type="match status" value="1"/>
</dbReference>
<dbReference type="PROSITE" id="PS50887">
    <property type="entry name" value="GGDEF"/>
    <property type="match status" value="1"/>
</dbReference>
<dbReference type="InterPro" id="IPR035965">
    <property type="entry name" value="PAS-like_dom_sf"/>
</dbReference>
<dbReference type="Gene3D" id="3.30.70.270">
    <property type="match status" value="1"/>
</dbReference>
<dbReference type="SUPFAM" id="SSF55785">
    <property type="entry name" value="PYP-like sensor domain (PAS domain)"/>
    <property type="match status" value="1"/>
</dbReference>
<proteinExistence type="predicted"/>
<dbReference type="Pfam" id="PF00990">
    <property type="entry name" value="GGDEF"/>
    <property type="match status" value="1"/>
</dbReference>
<evidence type="ECO:0000313" key="7">
    <source>
        <dbReference type="Proteomes" id="UP001560296"/>
    </source>
</evidence>
<keyword evidence="2" id="KW-0472">Membrane</keyword>
<dbReference type="NCBIfam" id="TIGR00254">
    <property type="entry name" value="GGDEF"/>
    <property type="match status" value="1"/>
</dbReference>
<dbReference type="SUPFAM" id="SSF55073">
    <property type="entry name" value="Nucleotide cyclase"/>
    <property type="match status" value="1"/>
</dbReference>
<evidence type="ECO:0000256" key="2">
    <source>
        <dbReference type="SAM" id="Phobius"/>
    </source>
</evidence>
<dbReference type="CDD" id="cd00130">
    <property type="entry name" value="PAS"/>
    <property type="match status" value="1"/>
</dbReference>